<evidence type="ECO:0000256" key="3">
    <source>
        <dbReference type="ARBA" id="ARBA00022448"/>
    </source>
</evidence>
<evidence type="ECO:0000256" key="4">
    <source>
        <dbReference type="ARBA" id="ARBA00022741"/>
    </source>
</evidence>
<keyword evidence="3" id="KW-0813">Transport</keyword>
<dbReference type="NCBIfam" id="TIGR01727">
    <property type="entry name" value="oligo_HPY"/>
    <property type="match status" value="1"/>
</dbReference>
<dbReference type="PROSITE" id="PS50893">
    <property type="entry name" value="ABC_TRANSPORTER_2"/>
    <property type="match status" value="1"/>
</dbReference>
<comment type="caution">
    <text evidence="7">The sequence shown here is derived from an EMBL/GenBank/DDBJ whole genome shotgun (WGS) entry which is preliminary data.</text>
</comment>
<organism evidence="7 8">
    <name type="scientific">Devosia epidermidihirudinis</name>
    <dbReference type="NCBI Taxonomy" id="1293439"/>
    <lineage>
        <taxon>Bacteria</taxon>
        <taxon>Pseudomonadati</taxon>
        <taxon>Pseudomonadota</taxon>
        <taxon>Alphaproteobacteria</taxon>
        <taxon>Hyphomicrobiales</taxon>
        <taxon>Devosiaceae</taxon>
        <taxon>Devosia</taxon>
    </lineage>
</organism>
<keyword evidence="4" id="KW-0547">Nucleotide-binding</keyword>
<dbReference type="RefSeq" id="WP_046140412.1">
    <property type="nucleotide sequence ID" value="NZ_LANJ01000012.1"/>
</dbReference>
<accession>A0A0F5QD05</accession>
<comment type="similarity">
    <text evidence="2">Belongs to the ABC transporter superfamily.</text>
</comment>
<dbReference type="Pfam" id="PF00005">
    <property type="entry name" value="ABC_tran"/>
    <property type="match status" value="1"/>
</dbReference>
<dbReference type="GO" id="GO:0016887">
    <property type="term" value="F:ATP hydrolysis activity"/>
    <property type="evidence" value="ECO:0007669"/>
    <property type="project" value="InterPro"/>
</dbReference>
<dbReference type="InterPro" id="IPR027417">
    <property type="entry name" value="P-loop_NTPase"/>
</dbReference>
<keyword evidence="8" id="KW-1185">Reference proteome</keyword>
<dbReference type="InterPro" id="IPR050319">
    <property type="entry name" value="ABC_transp_ATP-bind"/>
</dbReference>
<dbReference type="GO" id="GO:0015833">
    <property type="term" value="P:peptide transport"/>
    <property type="evidence" value="ECO:0007669"/>
    <property type="project" value="InterPro"/>
</dbReference>
<evidence type="ECO:0000256" key="2">
    <source>
        <dbReference type="ARBA" id="ARBA00005417"/>
    </source>
</evidence>
<evidence type="ECO:0000256" key="1">
    <source>
        <dbReference type="ARBA" id="ARBA00004417"/>
    </source>
</evidence>
<dbReference type="GO" id="GO:0005886">
    <property type="term" value="C:plasma membrane"/>
    <property type="evidence" value="ECO:0007669"/>
    <property type="project" value="UniProtKB-SubCell"/>
</dbReference>
<dbReference type="PROSITE" id="PS00211">
    <property type="entry name" value="ABC_TRANSPORTER_1"/>
    <property type="match status" value="1"/>
</dbReference>
<dbReference type="SUPFAM" id="SSF52540">
    <property type="entry name" value="P-loop containing nucleoside triphosphate hydrolases"/>
    <property type="match status" value="1"/>
</dbReference>
<dbReference type="InterPro" id="IPR003593">
    <property type="entry name" value="AAA+_ATPase"/>
</dbReference>
<dbReference type="GO" id="GO:0055085">
    <property type="term" value="P:transmembrane transport"/>
    <property type="evidence" value="ECO:0007669"/>
    <property type="project" value="UniProtKB-ARBA"/>
</dbReference>
<evidence type="ECO:0000313" key="7">
    <source>
        <dbReference type="EMBL" id="KKC38892.1"/>
    </source>
</evidence>
<dbReference type="AlphaFoldDB" id="A0A0F5QD05"/>
<dbReference type="Proteomes" id="UP000033411">
    <property type="component" value="Unassembled WGS sequence"/>
</dbReference>
<comment type="subcellular location">
    <subcellularLocation>
        <location evidence="1">Cell inner membrane</location>
        <topology evidence="1">Peripheral membrane protein</topology>
    </subcellularLocation>
</comment>
<dbReference type="GO" id="GO:0005524">
    <property type="term" value="F:ATP binding"/>
    <property type="evidence" value="ECO:0007669"/>
    <property type="project" value="UniProtKB-KW"/>
</dbReference>
<dbReference type="PATRIC" id="fig|1293439.3.peg.1110"/>
<sequence>MSLAELEADRSVTTEAAPVIVEMNEVTKDFSLGGAFLHQTVLRALSGITLQLRRGRALALVGESGSGKSTCARMIAKAYDPTSGSITYRGEDIAKFRGTRLQQYRSQVQMVFQDPFGSLNPTQSIGYHLERPIRLHRPDITGKQVREEMLNLLESVGLRPSADYLKRRPHELSGGQRQRVAIARALSVQPEVLLADEPTSMLDVSVRLGILNLLEDLKQQRQLAALYITHDIATARYFAEDTAVMYAGHVVEQGPSEAITDQPRHPYTQLLIESVPNPNRKISKTRTRRAADIPLWTPASRGCPFLSRCPKAINICKDVMPGPVPVAPSHMVRCHNI</sequence>
<dbReference type="STRING" id="1293439.WH87_07690"/>
<dbReference type="InterPro" id="IPR013563">
    <property type="entry name" value="Oligopep_ABC_C"/>
</dbReference>
<evidence type="ECO:0000313" key="8">
    <source>
        <dbReference type="Proteomes" id="UP000033411"/>
    </source>
</evidence>
<dbReference type="Gene3D" id="3.40.50.300">
    <property type="entry name" value="P-loop containing nucleotide triphosphate hydrolases"/>
    <property type="match status" value="1"/>
</dbReference>
<dbReference type="EMBL" id="LANJ01000012">
    <property type="protein sequence ID" value="KKC38892.1"/>
    <property type="molecule type" value="Genomic_DNA"/>
</dbReference>
<name>A0A0F5QD05_9HYPH</name>
<reference evidence="7 8" key="1">
    <citation type="submission" date="2015-03" db="EMBL/GenBank/DDBJ databases">
        <authorList>
            <person name="Lepp D."/>
            <person name="Hassan Y.I."/>
            <person name="Li X.-Z."/>
            <person name="Zhou T."/>
        </authorList>
    </citation>
    <scope>NUCLEOTIDE SEQUENCE [LARGE SCALE GENOMIC DNA]</scope>
    <source>
        <strain evidence="7 8">E84</strain>
    </source>
</reference>
<dbReference type="OrthoDB" id="9815712at2"/>
<keyword evidence="5" id="KW-0067">ATP-binding</keyword>
<feature type="domain" description="ABC transporter" evidence="6">
    <location>
        <begin position="21"/>
        <end position="272"/>
    </location>
</feature>
<dbReference type="SMART" id="SM00382">
    <property type="entry name" value="AAA"/>
    <property type="match status" value="1"/>
</dbReference>
<protein>
    <submittedName>
        <fullName evidence="7">Chemotaxis protein</fullName>
    </submittedName>
</protein>
<gene>
    <name evidence="7" type="ORF">WH87_07690</name>
</gene>
<evidence type="ECO:0000256" key="5">
    <source>
        <dbReference type="ARBA" id="ARBA00022840"/>
    </source>
</evidence>
<dbReference type="PANTHER" id="PTHR43776">
    <property type="entry name" value="TRANSPORT ATP-BINDING PROTEIN"/>
    <property type="match status" value="1"/>
</dbReference>
<dbReference type="InterPro" id="IPR017871">
    <property type="entry name" value="ABC_transporter-like_CS"/>
</dbReference>
<dbReference type="InterPro" id="IPR003439">
    <property type="entry name" value="ABC_transporter-like_ATP-bd"/>
</dbReference>
<dbReference type="FunFam" id="3.40.50.300:FF:000016">
    <property type="entry name" value="Oligopeptide ABC transporter ATP-binding component"/>
    <property type="match status" value="1"/>
</dbReference>
<dbReference type="PANTHER" id="PTHR43776:SF8">
    <property type="entry name" value="ABC TRANSPORTER, ATP-BINDING PROTEIN"/>
    <property type="match status" value="1"/>
</dbReference>
<dbReference type="Pfam" id="PF08352">
    <property type="entry name" value="oligo_HPY"/>
    <property type="match status" value="1"/>
</dbReference>
<evidence type="ECO:0000259" key="6">
    <source>
        <dbReference type="PROSITE" id="PS50893"/>
    </source>
</evidence>
<dbReference type="CDD" id="cd03257">
    <property type="entry name" value="ABC_NikE_OppD_transporters"/>
    <property type="match status" value="1"/>
</dbReference>
<proteinExistence type="inferred from homology"/>